<dbReference type="Gene3D" id="3.30.70.330">
    <property type="match status" value="1"/>
</dbReference>
<evidence type="ECO:0000256" key="1">
    <source>
        <dbReference type="ARBA" id="ARBA00004123"/>
    </source>
</evidence>
<evidence type="ECO:0000313" key="11">
    <source>
        <dbReference type="EMBL" id="KAL0964206.1"/>
    </source>
</evidence>
<evidence type="ECO:0000259" key="10">
    <source>
        <dbReference type="PROSITE" id="PS50102"/>
    </source>
</evidence>
<feature type="compositionally biased region" description="Basic and acidic residues" evidence="9">
    <location>
        <begin position="1084"/>
        <end position="1102"/>
    </location>
</feature>
<feature type="region of interest" description="Disordered" evidence="9">
    <location>
        <begin position="571"/>
        <end position="593"/>
    </location>
</feature>
<feature type="compositionally biased region" description="Polar residues" evidence="9">
    <location>
        <begin position="1104"/>
        <end position="1114"/>
    </location>
</feature>
<feature type="region of interest" description="Disordered" evidence="9">
    <location>
        <begin position="340"/>
        <end position="402"/>
    </location>
</feature>
<keyword evidence="12" id="KW-1185">Reference proteome</keyword>
<feature type="compositionally biased region" description="Low complexity" evidence="9">
    <location>
        <begin position="1168"/>
        <end position="1186"/>
    </location>
</feature>
<dbReference type="InterPro" id="IPR000504">
    <property type="entry name" value="RRM_dom"/>
</dbReference>
<feature type="compositionally biased region" description="Low complexity" evidence="9">
    <location>
        <begin position="1133"/>
        <end position="1150"/>
    </location>
</feature>
<evidence type="ECO:0000256" key="2">
    <source>
        <dbReference type="ARBA" id="ARBA00022553"/>
    </source>
</evidence>
<evidence type="ECO:0000256" key="9">
    <source>
        <dbReference type="SAM" id="MobiDB-lite"/>
    </source>
</evidence>
<feature type="region of interest" description="Disordered" evidence="9">
    <location>
        <begin position="526"/>
        <end position="559"/>
    </location>
</feature>
<feature type="compositionally biased region" description="Low complexity" evidence="9">
    <location>
        <begin position="1194"/>
        <end position="1210"/>
    </location>
</feature>
<feature type="compositionally biased region" description="Low complexity" evidence="9">
    <location>
        <begin position="1223"/>
        <end position="1234"/>
    </location>
</feature>
<feature type="compositionally biased region" description="Basic and acidic residues" evidence="9">
    <location>
        <begin position="1235"/>
        <end position="1246"/>
    </location>
</feature>
<reference evidence="11 12" key="1">
    <citation type="submission" date="2024-06" db="EMBL/GenBank/DDBJ databases">
        <authorList>
            <person name="Pan Q."/>
            <person name="Wen M."/>
            <person name="Jouanno E."/>
            <person name="Zahm M."/>
            <person name="Klopp C."/>
            <person name="Cabau C."/>
            <person name="Louis A."/>
            <person name="Berthelot C."/>
            <person name="Parey E."/>
            <person name="Roest Crollius H."/>
            <person name="Montfort J."/>
            <person name="Robinson-Rechavi M."/>
            <person name="Bouchez O."/>
            <person name="Lampietro C."/>
            <person name="Lopez Roques C."/>
            <person name="Donnadieu C."/>
            <person name="Postlethwait J."/>
            <person name="Bobe J."/>
            <person name="Verreycken H."/>
            <person name="Guiguen Y."/>
        </authorList>
    </citation>
    <scope>NUCLEOTIDE SEQUENCE [LARGE SCALE GENOMIC DNA]</scope>
    <source>
        <strain evidence="11">Up_M1</strain>
        <tissue evidence="11">Testis</tissue>
    </source>
</reference>
<comment type="subcellular location">
    <subcellularLocation>
        <location evidence="1">Nucleus</location>
    </subcellularLocation>
</comment>
<dbReference type="InterPro" id="IPR012677">
    <property type="entry name" value="Nucleotide-bd_a/b_plait_sf"/>
</dbReference>
<feature type="region of interest" description="Disordered" evidence="9">
    <location>
        <begin position="946"/>
        <end position="976"/>
    </location>
</feature>
<dbReference type="SMART" id="SM00360">
    <property type="entry name" value="RRM"/>
    <property type="match status" value="1"/>
</dbReference>
<dbReference type="PANTHER" id="PTHR15528">
    <property type="entry name" value="PEROXISOME PROLIFERATOR ACTIVATED RECEPTOR GAMMA COACTIVATOR 1 PGC-1 -RELATED"/>
    <property type="match status" value="1"/>
</dbReference>
<keyword evidence="5" id="KW-0010">Activator</keyword>
<feature type="compositionally biased region" description="Basic and acidic residues" evidence="9">
    <location>
        <begin position="340"/>
        <end position="356"/>
    </location>
</feature>
<dbReference type="CDD" id="cd12624">
    <property type="entry name" value="RRM_PRC"/>
    <property type="match status" value="1"/>
</dbReference>
<dbReference type="EMBL" id="JAGEUA010000010">
    <property type="protein sequence ID" value="KAL0964206.1"/>
    <property type="molecule type" value="Genomic_DNA"/>
</dbReference>
<evidence type="ECO:0000256" key="7">
    <source>
        <dbReference type="ARBA" id="ARBA00023242"/>
    </source>
</evidence>
<evidence type="ECO:0000256" key="3">
    <source>
        <dbReference type="ARBA" id="ARBA00022884"/>
    </source>
</evidence>
<evidence type="ECO:0000256" key="8">
    <source>
        <dbReference type="PROSITE-ProRule" id="PRU00176"/>
    </source>
</evidence>
<dbReference type="InterPro" id="IPR034834">
    <property type="entry name" value="PRC_RRM"/>
</dbReference>
<proteinExistence type="predicted"/>
<evidence type="ECO:0000256" key="6">
    <source>
        <dbReference type="ARBA" id="ARBA00023163"/>
    </source>
</evidence>
<dbReference type="InterPro" id="IPR035979">
    <property type="entry name" value="RBD_domain_sf"/>
</dbReference>
<dbReference type="GO" id="GO:0005634">
    <property type="term" value="C:nucleus"/>
    <property type="evidence" value="ECO:0007669"/>
    <property type="project" value="UniProtKB-SubCell"/>
</dbReference>
<dbReference type="InterPro" id="IPR034605">
    <property type="entry name" value="PGC-1"/>
</dbReference>
<feature type="region of interest" description="Disordered" evidence="9">
    <location>
        <begin position="657"/>
        <end position="692"/>
    </location>
</feature>
<comment type="caution">
    <text evidence="11">The sequence shown here is derived from an EMBL/GenBank/DDBJ whole genome shotgun (WGS) entry which is preliminary data.</text>
</comment>
<feature type="compositionally biased region" description="Polar residues" evidence="9">
    <location>
        <begin position="671"/>
        <end position="692"/>
    </location>
</feature>
<dbReference type="PANTHER" id="PTHR15528:SF5">
    <property type="entry name" value="PEROXISOME PROLIFERATOR-ACTIVATED RECEPTOR GAMMA COACTIVATOR-RELATED PROTEIN 1"/>
    <property type="match status" value="1"/>
</dbReference>
<keyword evidence="2" id="KW-0597">Phosphoprotein</keyword>
<keyword evidence="7" id="KW-0539">Nucleus</keyword>
<feature type="domain" description="RRM" evidence="10">
    <location>
        <begin position="1255"/>
        <end position="1332"/>
    </location>
</feature>
<organism evidence="11 12">
    <name type="scientific">Umbra pygmaea</name>
    <name type="common">Eastern mudminnow</name>
    <dbReference type="NCBI Taxonomy" id="75934"/>
    <lineage>
        <taxon>Eukaryota</taxon>
        <taxon>Metazoa</taxon>
        <taxon>Chordata</taxon>
        <taxon>Craniata</taxon>
        <taxon>Vertebrata</taxon>
        <taxon>Euteleostomi</taxon>
        <taxon>Actinopterygii</taxon>
        <taxon>Neopterygii</taxon>
        <taxon>Teleostei</taxon>
        <taxon>Protacanthopterygii</taxon>
        <taxon>Esociformes</taxon>
        <taxon>Umbridae</taxon>
        <taxon>Umbra</taxon>
    </lineage>
</organism>
<feature type="compositionally biased region" description="Polar residues" evidence="9">
    <location>
        <begin position="188"/>
        <end position="199"/>
    </location>
</feature>
<protein>
    <recommendedName>
        <fullName evidence="10">RRM domain-containing protein</fullName>
    </recommendedName>
</protein>
<keyword evidence="6" id="KW-0804">Transcription</keyword>
<feature type="compositionally biased region" description="Basic residues" evidence="9">
    <location>
        <begin position="1120"/>
        <end position="1130"/>
    </location>
</feature>
<keyword evidence="3 8" id="KW-0694">RNA-binding</keyword>
<gene>
    <name evidence="11" type="ORF">UPYG_G00320730</name>
</gene>
<keyword evidence="4" id="KW-0805">Transcription regulation</keyword>
<dbReference type="Proteomes" id="UP001557470">
    <property type="component" value="Unassembled WGS sequence"/>
</dbReference>
<feature type="compositionally biased region" description="Polar residues" evidence="9">
    <location>
        <begin position="157"/>
        <end position="173"/>
    </location>
</feature>
<dbReference type="Pfam" id="PF00076">
    <property type="entry name" value="RRM_1"/>
    <property type="match status" value="1"/>
</dbReference>
<feature type="region of interest" description="Disordered" evidence="9">
    <location>
        <begin position="157"/>
        <end position="201"/>
    </location>
</feature>
<dbReference type="PROSITE" id="PS50102">
    <property type="entry name" value="RRM"/>
    <property type="match status" value="1"/>
</dbReference>
<feature type="compositionally biased region" description="Basic residues" evidence="9">
    <location>
        <begin position="1211"/>
        <end position="1222"/>
    </location>
</feature>
<name>A0ABD0WHQ4_UMBPY</name>
<dbReference type="SUPFAM" id="SSF54928">
    <property type="entry name" value="RNA-binding domain, RBD"/>
    <property type="match status" value="1"/>
</dbReference>
<dbReference type="GO" id="GO:0003723">
    <property type="term" value="F:RNA binding"/>
    <property type="evidence" value="ECO:0007669"/>
    <property type="project" value="UniProtKB-UniRule"/>
</dbReference>
<accession>A0ABD0WHQ4</accession>
<sequence>MMPEKAGVVVKMAARWGAGEETLSACNMDFFSTNVLGEQAVILPGGLSSECMAGLDLDPDETLGVLHSCMDPSILSIFEDTPTENKSGIDEESEATLLTALTEILDNVDDENLSPFDMLPESDLLSGQKGREHSPLRRLLCLSRSPPEKEMYCNTRHFSTGKSLPSSHASVQRSDGEEEEDGEAYSLSLGTNSQPSSPEQGLLSWGDLPLPLSLEQNMETEFEDGESLSVSLGELVKHMHPYCMSVCLENGEEEMLPEEGILLEVVNQGEDGETIFAIRDIGMSISQPTLPLPEEEVSCRTGPRVSADISNAVVLEDSDDDIVVDDELTVVAGSADTLRGERDVGRRPKEMLERCSSRKKKKRKNRKEMSSSANIALETAQSDRRVLRSSTNKRATPEPTTLKPVKEMTKPERNGNELFTSAIATVNTSNPKMKAPRPAKMEYVQRRTQVSTLTLPSHPSVKVVPASHNVLNVRSPGVVPKNVNTTPEKVSQLTLACEKPQGPPASTANPLAPQTHAALKETLFPTLKPTQHPNPREAPASSFPEPTEVSPPVEAKPKPLSLEQYRLLRQQKKPTPVRQMEDQSTKWPSLPEAPTELLPIPCLPAPSPRDPRRTQHSLGKNVVVEVKDAWQPMGPGAPPTPEALLVPPAYMKASKTSSTSKVVDATPTAPPQQANVPAEASQSPAPMTSVPASTPVKLVPQTSSVKFSNVCSVPPGPLPQSMYPSLKNVDLNSFQNMKGMSSKTTTDAHRPTQIAAILPPKHTPIAAAVLEGMLTPTAVAAVSVQKPTQSAILKGAATLQKAVSVLPQHHMSAVTAAPAPTQPSKPLLRCTPTHKALKAKSPTQELIESFTSEIGIEAADLTSLLEQFEETQAKEDQCVPEVSGRVAAVGNSSVQPPCDRTAVERVKAHDLTSTAGLTPPATPPHQMWKPLAPIALLGKNRATEALKPSPSKAIQINPRPLPSNKLRSKPNCSSVATTPDPVALSVAILDHDYCLSQKEPVDVSGEPGKRWNVKQQSAITIKTIEPLNSPINRSPQTIPAPTLQTLTLASSVILNQAPVGTQPMNVRKERPSSVLETPEASPTRLEEQADPIERCPKRERSYRGYNTTCSPRQSSEPRERKRGRERKKRFPCSSSPGSTGSESDSQSSSRSRSRSPTRKRYRPRRPDSNSSASSCSSFSSSPSRSRSPIRQRRYSYSSSRSGSWSTSHSRSPCRRVWRRSSRGRSPSLRPGYRPVSKENSEEIRRQKEKAIEERRVVYVGRIRGTMTRKELKDRFSLYGEIEECTLHFRDHGDNYGFVTYYDTKDAFMAIENGGKLRKPDELPFDLCFGGRRQFCKTSYADLDSNRDYDPSPTKGKFDALDFDTLLKQAQKSLRR</sequence>
<feature type="region of interest" description="Disordered" evidence="9">
    <location>
        <begin position="1060"/>
        <end position="1246"/>
    </location>
</feature>
<evidence type="ECO:0000313" key="12">
    <source>
        <dbReference type="Proteomes" id="UP001557470"/>
    </source>
</evidence>
<feature type="compositionally biased region" description="Basic residues" evidence="9">
    <location>
        <begin position="1151"/>
        <end position="1163"/>
    </location>
</feature>
<evidence type="ECO:0000256" key="4">
    <source>
        <dbReference type="ARBA" id="ARBA00023015"/>
    </source>
</evidence>
<evidence type="ECO:0000256" key="5">
    <source>
        <dbReference type="ARBA" id="ARBA00023159"/>
    </source>
</evidence>
<feature type="compositionally biased region" description="Basic residues" evidence="9">
    <location>
        <begin position="357"/>
        <end position="366"/>
    </location>
</feature>